<dbReference type="AlphaFoldDB" id="A0A9P6MZY3"/>
<evidence type="ECO:0000313" key="11">
    <source>
        <dbReference type="EMBL" id="KAG0018818.1"/>
    </source>
</evidence>
<dbReference type="Gene3D" id="3.40.50.1820">
    <property type="entry name" value="alpha/beta hydrolase"/>
    <property type="match status" value="1"/>
</dbReference>
<sequence>MARRDDTGSQHPLMPALPHGASARSTPLNKAASSPRIRTGSPTTRHGPKTVAGQSLGDSFNLKGSPPWSPRESTYDLPATRNFHNKLPPLDEMDLFVSQSPNNLLSLLPEMTESIRQLVVHYPEVYMAVWEKLRAVLEEAETRDRLHGRNVELPTPPTCATKPDIHINIHGDGKIDSYNWLKDRENPEVLKYIEDENQYAIAALSHTEPLQKLLYNEFVSRLDANEESARVTLADGWSYYSKSQVGLEYRLHCRSIIHDNGSEEKHAYMDENEVAQSPEYRDSTYFRVGFLRHSPDCRILAYGVDGLGNEQFTAFFKDVETGELLDDRLCNIYENLEFSSCGRFVYYLTLVPETDRAYRLYRHELGTPVERDQLLYEEKDEMFCLTMTKSGDGKFIMVNSAAQVTSETLFLHANTDENDTQLRVIMPRKEGVTYSAESHNGKHFFVLTNENSKNNWLFRTPAPKRDSPPVDLISLRETVIPHREFVLIEDFQVRRRHLVVFERSNCHQNVRVIELASVGDVDSERRPEAPPCSIGLEPGPFDKYHYISFSETVYSLLPESINEEVSNLSKMALFGTNVLRFTYSSLVQPKQVIDYNMDTRESIAAYDISDYKQLRLFSTGIDGTAVPMSIVFRKDLFHQGGKGLDANPCLLYTYGAYGSCTDPVFSTQRLSLLDRGFVYAIAHVRGGSDMGMGWYEEGKLGKKPNTFLDFISCAEYLIKEGYTSPEKLAIYGRSAGGLVIGAVVNMRPDLFKTALTEVPFVDAVNTMLDSSIPWTTFEWEEWGNPEDPEIYRVMKHYCPYTNVRPQKYPNMLVLGGMNDPRVAFFEPLKWVAKLRSCWPPRSTPTRSLQREDNDGDSSAGPGNDDRMLLLRIEEVGHGGSSGQYSYLEDLAFEYAFLISTLQAPVFKIDKEESDHGEPMTPSSIRHRKGLFTRELLEMGDEQEEDKMDNESVYRQSISCDSCMNGDEGIGVQPSAARQSLQQLQLRQNSMLRYKEFKEGEGSKPARIYSRRRSTTLLEFSEKGTKQNGKPAPPSQGPRSHSKLGEWIANFF</sequence>
<name>A0A9P6MZY3_9FUNG</name>
<organism evidence="11 12">
    <name type="scientific">Entomortierella chlamydospora</name>
    <dbReference type="NCBI Taxonomy" id="101097"/>
    <lineage>
        <taxon>Eukaryota</taxon>
        <taxon>Fungi</taxon>
        <taxon>Fungi incertae sedis</taxon>
        <taxon>Mucoromycota</taxon>
        <taxon>Mortierellomycotina</taxon>
        <taxon>Mortierellomycetes</taxon>
        <taxon>Mortierellales</taxon>
        <taxon>Mortierellaceae</taxon>
        <taxon>Entomortierella</taxon>
    </lineage>
</organism>
<dbReference type="Gene3D" id="2.130.10.120">
    <property type="entry name" value="Prolyl oligopeptidase, N-terminal domain"/>
    <property type="match status" value="1"/>
</dbReference>
<feature type="region of interest" description="Disordered" evidence="8">
    <location>
        <begin position="840"/>
        <end position="864"/>
    </location>
</feature>
<dbReference type="InterPro" id="IPR002470">
    <property type="entry name" value="Peptidase_S9A"/>
</dbReference>
<keyword evidence="3" id="KW-0378">Hydrolase</keyword>
<dbReference type="Pfam" id="PF02897">
    <property type="entry name" value="Peptidase_S9_N"/>
    <property type="match status" value="1"/>
</dbReference>
<evidence type="ECO:0000256" key="7">
    <source>
        <dbReference type="ARBA" id="ARBA00045448"/>
    </source>
</evidence>
<evidence type="ECO:0000259" key="9">
    <source>
        <dbReference type="Pfam" id="PF00326"/>
    </source>
</evidence>
<keyword evidence="12" id="KW-1185">Reference proteome</keyword>
<feature type="region of interest" description="Disordered" evidence="8">
    <location>
        <begin position="1001"/>
        <end position="1043"/>
    </location>
</feature>
<gene>
    <name evidence="11" type="ORF">BGZ80_006688</name>
</gene>
<dbReference type="InterPro" id="IPR029058">
    <property type="entry name" value="AB_hydrolase_fold"/>
</dbReference>
<comment type="similarity">
    <text evidence="1">Belongs to the peptidase S9A family.</text>
</comment>
<dbReference type="EMBL" id="JAAAID010000331">
    <property type="protein sequence ID" value="KAG0018818.1"/>
    <property type="molecule type" value="Genomic_DNA"/>
</dbReference>
<feature type="compositionally biased region" description="Polar residues" evidence="8">
    <location>
        <begin position="23"/>
        <end position="32"/>
    </location>
</feature>
<dbReference type="PRINTS" id="PR00862">
    <property type="entry name" value="PROLIGOPTASE"/>
</dbReference>
<evidence type="ECO:0000256" key="8">
    <source>
        <dbReference type="SAM" id="MobiDB-lite"/>
    </source>
</evidence>
<dbReference type="Pfam" id="PF00326">
    <property type="entry name" value="Peptidase_S9"/>
    <property type="match status" value="1"/>
</dbReference>
<reference evidence="11" key="1">
    <citation type="journal article" date="2020" name="Fungal Divers.">
        <title>Resolving the Mortierellaceae phylogeny through synthesis of multi-gene phylogenetics and phylogenomics.</title>
        <authorList>
            <person name="Vandepol N."/>
            <person name="Liber J."/>
            <person name="Desiro A."/>
            <person name="Na H."/>
            <person name="Kennedy M."/>
            <person name="Barry K."/>
            <person name="Grigoriev I.V."/>
            <person name="Miller A.N."/>
            <person name="O'Donnell K."/>
            <person name="Stajich J.E."/>
            <person name="Bonito G."/>
        </authorList>
    </citation>
    <scope>NUCLEOTIDE SEQUENCE</scope>
    <source>
        <strain evidence="11">NRRL 2769</strain>
    </source>
</reference>
<dbReference type="SUPFAM" id="SSF53474">
    <property type="entry name" value="alpha/beta-Hydrolases"/>
    <property type="match status" value="1"/>
</dbReference>
<evidence type="ECO:0000256" key="4">
    <source>
        <dbReference type="ARBA" id="ARBA00022825"/>
    </source>
</evidence>
<evidence type="ECO:0000313" key="12">
    <source>
        <dbReference type="Proteomes" id="UP000703661"/>
    </source>
</evidence>
<evidence type="ECO:0000259" key="10">
    <source>
        <dbReference type="Pfam" id="PF02897"/>
    </source>
</evidence>
<dbReference type="PANTHER" id="PTHR11757:SF19">
    <property type="entry name" value="PROLYL ENDOPEPTIDASE-LIKE"/>
    <property type="match status" value="1"/>
</dbReference>
<evidence type="ECO:0000256" key="3">
    <source>
        <dbReference type="ARBA" id="ARBA00022801"/>
    </source>
</evidence>
<accession>A0A9P6MZY3</accession>
<dbReference type="SUPFAM" id="SSF50993">
    <property type="entry name" value="Peptidase/esterase 'gauge' domain"/>
    <property type="match status" value="1"/>
</dbReference>
<feature type="region of interest" description="Disordered" evidence="8">
    <location>
        <begin position="1"/>
        <end position="80"/>
    </location>
</feature>
<keyword evidence="2" id="KW-0645">Protease</keyword>
<evidence type="ECO:0000256" key="5">
    <source>
        <dbReference type="ARBA" id="ARBA00039290"/>
    </source>
</evidence>
<dbReference type="InterPro" id="IPR023302">
    <property type="entry name" value="Pept_S9A_N"/>
</dbReference>
<proteinExistence type="inferred from homology"/>
<dbReference type="GO" id="GO:0006508">
    <property type="term" value="P:proteolysis"/>
    <property type="evidence" value="ECO:0007669"/>
    <property type="project" value="UniProtKB-KW"/>
</dbReference>
<evidence type="ECO:0000256" key="6">
    <source>
        <dbReference type="ARBA" id="ARBA00042165"/>
    </source>
</evidence>
<dbReference type="InterPro" id="IPR051543">
    <property type="entry name" value="Serine_Peptidase_S9A"/>
</dbReference>
<evidence type="ECO:0000256" key="2">
    <source>
        <dbReference type="ARBA" id="ARBA00022670"/>
    </source>
</evidence>
<comment type="function">
    <text evidence="7">Serine peptidase whose precise substrate specificity remains unclear. Does not cleave peptides after a arginine or lysine residue. Regulates trans-Golgi network morphology and sorting by regulating the membrane binding of the AP-1 complex. May play a role in the regulation of synaptic vesicle exocytosis.</text>
</comment>
<dbReference type="Proteomes" id="UP000703661">
    <property type="component" value="Unassembled WGS sequence"/>
</dbReference>
<feature type="domain" description="Peptidase S9A N-terminal" evidence="10">
    <location>
        <begin position="163"/>
        <end position="602"/>
    </location>
</feature>
<feature type="domain" description="Peptidase S9 prolyl oligopeptidase catalytic" evidence="9">
    <location>
        <begin position="665"/>
        <end position="902"/>
    </location>
</feature>
<comment type="caution">
    <text evidence="11">The sequence shown here is derived from an EMBL/GenBank/DDBJ whole genome shotgun (WGS) entry which is preliminary data.</text>
</comment>
<protein>
    <recommendedName>
        <fullName evidence="5">Prolyl endopeptidase-like</fullName>
    </recommendedName>
    <alternativeName>
        <fullName evidence="6">Prolylendopeptidase-like</fullName>
    </alternativeName>
</protein>
<keyword evidence="4" id="KW-0720">Serine protease</keyword>
<evidence type="ECO:0000256" key="1">
    <source>
        <dbReference type="ARBA" id="ARBA00005228"/>
    </source>
</evidence>
<dbReference type="InterPro" id="IPR001375">
    <property type="entry name" value="Peptidase_S9_cat"/>
</dbReference>
<dbReference type="GO" id="GO:0004252">
    <property type="term" value="F:serine-type endopeptidase activity"/>
    <property type="evidence" value="ECO:0007669"/>
    <property type="project" value="InterPro"/>
</dbReference>
<dbReference type="PANTHER" id="PTHR11757">
    <property type="entry name" value="PROTEASE FAMILY S9A OLIGOPEPTIDASE"/>
    <property type="match status" value="1"/>
</dbReference>